<sequence>MLFVFALLTLIQSSTETFLEEYNRIDKLEAKTLHESDFNRNFLSGHYRLSGNSVSATLKFAKFSILEVDVAASDISVEGPVYVKISGANIKVNVIGNGFGFPFIESTATNINIACTAHNKVPTCVLQTYSCFIDSGDHGKVTYYEKIYIPMEYTNGDLNYLCGFQDVDIMQLKQFQSSFADPRMLVLQLASDTGRFCTGDGGPSGAGSEIFHEEVDRLTALPVNRLPQVGHKDKYEAKLTSGNYQIYVDDSDLHFTAEEPCILEIINKSRHFKAYLKGPIYVKGSAKTADFTTEIDASNIALPFFDIEGEEFTLYMKRTGKTSKDHFMLLGKTEMRKWKISTDRGVDSEQGGMGNNRVGYALSFKNVGYNALIGNDDELRKLWIGVMQEKIPPNAALIVGFVSAFFVLIVVGVIVGVVVYCFVIKPKRQNQGGNANANDQGATNL</sequence>
<evidence type="ECO:0000313" key="4">
    <source>
        <dbReference type="Proteomes" id="UP000179807"/>
    </source>
</evidence>
<keyword evidence="2" id="KW-0732">Signal</keyword>
<gene>
    <name evidence="3" type="ORF">TRFO_22638</name>
</gene>
<evidence type="ECO:0000256" key="2">
    <source>
        <dbReference type="SAM" id="SignalP"/>
    </source>
</evidence>
<feature type="signal peptide" evidence="2">
    <location>
        <begin position="1"/>
        <end position="17"/>
    </location>
</feature>
<evidence type="ECO:0000256" key="1">
    <source>
        <dbReference type="SAM" id="Phobius"/>
    </source>
</evidence>
<feature type="transmembrane region" description="Helical" evidence="1">
    <location>
        <begin position="397"/>
        <end position="423"/>
    </location>
</feature>
<comment type="caution">
    <text evidence="3">The sequence shown here is derived from an EMBL/GenBank/DDBJ whole genome shotgun (WGS) entry which is preliminary data.</text>
</comment>
<dbReference type="GeneID" id="94837371"/>
<keyword evidence="1" id="KW-0812">Transmembrane</keyword>
<keyword evidence="4" id="KW-1185">Reference proteome</keyword>
<protein>
    <submittedName>
        <fullName evidence="3">Uncharacterized protein</fullName>
    </submittedName>
</protein>
<dbReference type="VEuPathDB" id="TrichDB:TRFO_22638"/>
<keyword evidence="1" id="KW-1133">Transmembrane helix</keyword>
<dbReference type="EMBL" id="MLAK01000658">
    <property type="protein sequence ID" value="OHT08788.1"/>
    <property type="molecule type" value="Genomic_DNA"/>
</dbReference>
<organism evidence="3 4">
    <name type="scientific">Tritrichomonas foetus</name>
    <dbReference type="NCBI Taxonomy" id="1144522"/>
    <lineage>
        <taxon>Eukaryota</taxon>
        <taxon>Metamonada</taxon>
        <taxon>Parabasalia</taxon>
        <taxon>Tritrichomonadida</taxon>
        <taxon>Tritrichomonadidae</taxon>
        <taxon>Tritrichomonas</taxon>
    </lineage>
</organism>
<dbReference type="RefSeq" id="XP_068361924.1">
    <property type="nucleotide sequence ID" value="XM_068502667.1"/>
</dbReference>
<evidence type="ECO:0000313" key="3">
    <source>
        <dbReference type="EMBL" id="OHT08788.1"/>
    </source>
</evidence>
<keyword evidence="1" id="KW-0472">Membrane</keyword>
<reference evidence="3" key="1">
    <citation type="submission" date="2016-10" db="EMBL/GenBank/DDBJ databases">
        <authorList>
            <person name="Benchimol M."/>
            <person name="Almeida L.G."/>
            <person name="Vasconcelos A.T."/>
            <person name="Perreira-Neves A."/>
            <person name="Rosa I.A."/>
            <person name="Tasca T."/>
            <person name="Bogo M.R."/>
            <person name="de Souza W."/>
        </authorList>
    </citation>
    <scope>NUCLEOTIDE SEQUENCE [LARGE SCALE GENOMIC DNA]</scope>
    <source>
        <strain evidence="3">K</strain>
    </source>
</reference>
<dbReference type="AlphaFoldDB" id="A0A1J4KG78"/>
<feature type="chain" id="PRO_5012768949" evidence="2">
    <location>
        <begin position="18"/>
        <end position="445"/>
    </location>
</feature>
<name>A0A1J4KG78_9EUKA</name>
<accession>A0A1J4KG78</accession>
<proteinExistence type="predicted"/>
<dbReference type="Proteomes" id="UP000179807">
    <property type="component" value="Unassembled WGS sequence"/>
</dbReference>